<comment type="caution">
    <text evidence="2">The sequence shown here is derived from an EMBL/GenBank/DDBJ whole genome shotgun (WGS) entry which is preliminary data.</text>
</comment>
<dbReference type="EMBL" id="JAOSHN010000001">
    <property type="protein sequence ID" value="MCU7377425.1"/>
    <property type="molecule type" value="Genomic_DNA"/>
</dbReference>
<sequence>MKVLKVIVALIISFLLICTQGILMGAFACDRSFSADSVTKAIQETNFTKQLYDQAAASNEAADEKVQTFIQQAMGTDTAAKALGEYASSAINSVLYGEKYEQFTQEDLARIAEDSLAELSGQTGVTISESQKKQVLSYVDKNGPAIVKEINDTLPVMNDSAAAGSSEMAAISQVQSFLGTPMRVALSAVCLILGILLIALFWGSKLGFIWWAFISFILGSVFVLLGTSSNLLSSYIQETGEGTTFSLLLTGMFTKGFTFVGVAALILMAVLVVMCLVGRSIARKRAAA</sequence>
<dbReference type="Proteomes" id="UP001065549">
    <property type="component" value="Unassembled WGS sequence"/>
</dbReference>
<organism evidence="2 3">
    <name type="scientific">Hominibacterium faecale</name>
    <dbReference type="NCBI Taxonomy" id="2839743"/>
    <lineage>
        <taxon>Bacteria</taxon>
        <taxon>Bacillati</taxon>
        <taxon>Bacillota</taxon>
        <taxon>Clostridia</taxon>
        <taxon>Peptostreptococcales</taxon>
        <taxon>Anaerovoracaceae</taxon>
        <taxon>Hominibacterium</taxon>
    </lineage>
</organism>
<keyword evidence="1" id="KW-1133">Transmembrane helix</keyword>
<dbReference type="AlphaFoldDB" id="A0A9J6QJX0"/>
<keyword evidence="1" id="KW-0472">Membrane</keyword>
<dbReference type="RefSeq" id="WP_148397058.1">
    <property type="nucleotide sequence ID" value="NZ_JAJAGH010000010.1"/>
</dbReference>
<protein>
    <submittedName>
        <fullName evidence="2">Uncharacterized protein</fullName>
    </submittedName>
</protein>
<proteinExistence type="predicted"/>
<accession>A0A9J6QJX0</accession>
<name>A0A9J6QJX0_9FIRM</name>
<feature type="transmembrane region" description="Helical" evidence="1">
    <location>
        <begin position="256"/>
        <end position="277"/>
    </location>
</feature>
<evidence type="ECO:0000313" key="3">
    <source>
        <dbReference type="Proteomes" id="UP001065549"/>
    </source>
</evidence>
<keyword evidence="1" id="KW-0812">Transmembrane</keyword>
<evidence type="ECO:0000313" key="2">
    <source>
        <dbReference type="EMBL" id="MCU7377425.1"/>
    </source>
</evidence>
<reference evidence="2" key="1">
    <citation type="submission" date="2022-09" db="EMBL/GenBank/DDBJ databases">
        <title>Culturomic study of gut microbiota in children with autism spectrum disorder.</title>
        <authorList>
            <person name="Efimov B.A."/>
            <person name="Chaplin A.V."/>
            <person name="Sokolova S.R."/>
            <person name="Pikina A.P."/>
            <person name="Korzhanova M."/>
            <person name="Belova V."/>
            <person name="Korostin D."/>
        </authorList>
    </citation>
    <scope>NUCLEOTIDE SEQUENCE</scope>
    <source>
        <strain evidence="2">ASD5510</strain>
    </source>
</reference>
<feature type="transmembrane region" description="Helical" evidence="1">
    <location>
        <begin position="209"/>
        <end position="236"/>
    </location>
</feature>
<feature type="transmembrane region" description="Helical" evidence="1">
    <location>
        <begin position="184"/>
        <end position="202"/>
    </location>
</feature>
<dbReference type="PROSITE" id="PS51257">
    <property type="entry name" value="PROKAR_LIPOPROTEIN"/>
    <property type="match status" value="1"/>
</dbReference>
<gene>
    <name evidence="2" type="ORF">OBO34_03535</name>
</gene>
<evidence type="ECO:0000256" key="1">
    <source>
        <dbReference type="SAM" id="Phobius"/>
    </source>
</evidence>
<keyword evidence="3" id="KW-1185">Reference proteome</keyword>